<evidence type="ECO:0000313" key="2">
    <source>
        <dbReference type="EMBL" id="VEG52251.1"/>
    </source>
</evidence>
<dbReference type="RefSeq" id="WP_048630266.1">
    <property type="nucleotide sequence ID" value="NZ_CVQQ01000001.1"/>
</dbReference>
<sequence length="74" mass="7942">MTRIKRMIAAPLFSAAIFGATLGMAGTAGATMTTYSDGSMVATPDVHARQDLMSYWQRGRLPEPVPQFDNAVHG</sequence>
<gene>
    <name evidence="2" type="ORF">NCTC10437_01365</name>
</gene>
<dbReference type="EMBL" id="LR134356">
    <property type="protein sequence ID" value="VEG52251.1"/>
    <property type="molecule type" value="Genomic_DNA"/>
</dbReference>
<dbReference type="AlphaFoldDB" id="A0A448IIE2"/>
<dbReference type="OrthoDB" id="9757939at2"/>
<evidence type="ECO:0000313" key="3">
    <source>
        <dbReference type="Proteomes" id="UP000279306"/>
    </source>
</evidence>
<organism evidence="2 3">
    <name type="scientific">Mycolicibacterium aurum</name>
    <name type="common">Mycobacterium aurum</name>
    <dbReference type="NCBI Taxonomy" id="1791"/>
    <lineage>
        <taxon>Bacteria</taxon>
        <taxon>Bacillati</taxon>
        <taxon>Actinomycetota</taxon>
        <taxon>Actinomycetes</taxon>
        <taxon>Mycobacteriales</taxon>
        <taxon>Mycobacteriaceae</taxon>
        <taxon>Mycolicibacterium</taxon>
    </lineage>
</organism>
<name>A0A448IIE2_MYCAU</name>
<keyword evidence="1" id="KW-0732">Signal</keyword>
<dbReference type="Proteomes" id="UP000279306">
    <property type="component" value="Chromosome"/>
</dbReference>
<protein>
    <submittedName>
        <fullName evidence="2">Uncharacterized protein</fullName>
    </submittedName>
</protein>
<feature type="signal peptide" evidence="1">
    <location>
        <begin position="1"/>
        <end position="30"/>
    </location>
</feature>
<dbReference type="KEGG" id="mauu:NCTC10437_01365"/>
<reference evidence="2 3" key="1">
    <citation type="submission" date="2018-12" db="EMBL/GenBank/DDBJ databases">
        <authorList>
            <consortium name="Pathogen Informatics"/>
        </authorList>
    </citation>
    <scope>NUCLEOTIDE SEQUENCE [LARGE SCALE GENOMIC DNA]</scope>
    <source>
        <strain evidence="2 3">NCTC10437</strain>
    </source>
</reference>
<proteinExistence type="predicted"/>
<keyword evidence="3" id="KW-1185">Reference proteome</keyword>
<accession>A0A448IIE2</accession>
<feature type="chain" id="PRO_5019476885" evidence="1">
    <location>
        <begin position="31"/>
        <end position="74"/>
    </location>
</feature>
<evidence type="ECO:0000256" key="1">
    <source>
        <dbReference type="SAM" id="SignalP"/>
    </source>
</evidence>